<dbReference type="Proteomes" id="UP000703269">
    <property type="component" value="Unassembled WGS sequence"/>
</dbReference>
<dbReference type="EMBL" id="BPQB01000015">
    <property type="protein sequence ID" value="GJE90039.1"/>
    <property type="molecule type" value="Genomic_DNA"/>
</dbReference>
<reference evidence="1 2" key="1">
    <citation type="submission" date="2021-08" db="EMBL/GenBank/DDBJ databases">
        <title>Draft Genome Sequence of Phanerochaete sordida strain YK-624.</title>
        <authorList>
            <person name="Mori T."/>
            <person name="Dohra H."/>
            <person name="Suzuki T."/>
            <person name="Kawagishi H."/>
            <person name="Hirai H."/>
        </authorList>
    </citation>
    <scope>NUCLEOTIDE SEQUENCE [LARGE SCALE GENOMIC DNA]</scope>
    <source>
        <strain evidence="1 2">YK-624</strain>
    </source>
</reference>
<gene>
    <name evidence="1" type="ORF">PsYK624_061600</name>
</gene>
<keyword evidence="2" id="KW-1185">Reference proteome</keyword>
<accession>A0A9P3LCY2</accession>
<evidence type="ECO:0000313" key="1">
    <source>
        <dbReference type="EMBL" id="GJE90039.1"/>
    </source>
</evidence>
<comment type="caution">
    <text evidence="1">The sequence shown here is derived from an EMBL/GenBank/DDBJ whole genome shotgun (WGS) entry which is preliminary data.</text>
</comment>
<evidence type="ECO:0000313" key="2">
    <source>
        <dbReference type="Proteomes" id="UP000703269"/>
    </source>
</evidence>
<sequence>MAHAFPPSAHSVRAVITFTNRAQSRRSTTPHLISETRPAWYQKDWMRWAGYAALLRGCEQLREHRAQAYMENTVIPYQQ</sequence>
<name>A0A9P3LCY2_9APHY</name>
<dbReference type="AlphaFoldDB" id="A0A9P3LCY2"/>
<organism evidence="1 2">
    <name type="scientific">Phanerochaete sordida</name>
    <dbReference type="NCBI Taxonomy" id="48140"/>
    <lineage>
        <taxon>Eukaryota</taxon>
        <taxon>Fungi</taxon>
        <taxon>Dikarya</taxon>
        <taxon>Basidiomycota</taxon>
        <taxon>Agaricomycotina</taxon>
        <taxon>Agaricomycetes</taxon>
        <taxon>Polyporales</taxon>
        <taxon>Phanerochaetaceae</taxon>
        <taxon>Phanerochaete</taxon>
    </lineage>
</organism>
<proteinExistence type="predicted"/>
<protein>
    <submittedName>
        <fullName evidence="1">Uncharacterized protein</fullName>
    </submittedName>
</protein>